<evidence type="ECO:0000256" key="1">
    <source>
        <dbReference type="SAM" id="MobiDB-lite"/>
    </source>
</evidence>
<dbReference type="AlphaFoldDB" id="R0JXS0"/>
<protein>
    <recommendedName>
        <fullName evidence="4">HTH CENPB-type domain-containing protein</fullName>
    </recommendedName>
</protein>
<evidence type="ECO:0000313" key="3">
    <source>
        <dbReference type="Proteomes" id="UP000016935"/>
    </source>
</evidence>
<feature type="region of interest" description="Disordered" evidence="1">
    <location>
        <begin position="1"/>
        <end position="60"/>
    </location>
</feature>
<evidence type="ECO:0000313" key="2">
    <source>
        <dbReference type="EMBL" id="EOA85713.1"/>
    </source>
</evidence>
<sequence>MDPIQEAVEYSNSREPGDNFSYRKVAKKFRFNRTTLSRRHRGAQRSRRDQARHQLSLNPQQDDKLLGYIERCTRDGLPPTRSVLKNFSSAVAQQEVSNS</sequence>
<evidence type="ECO:0008006" key="4">
    <source>
        <dbReference type="Google" id="ProtNLM"/>
    </source>
</evidence>
<reference evidence="2 3" key="1">
    <citation type="journal article" date="2012" name="PLoS Pathog.">
        <title>Diverse lifestyles and strategies of plant pathogenesis encoded in the genomes of eighteen Dothideomycetes fungi.</title>
        <authorList>
            <person name="Ohm R.A."/>
            <person name="Feau N."/>
            <person name="Henrissat B."/>
            <person name="Schoch C.L."/>
            <person name="Horwitz B.A."/>
            <person name="Barry K.W."/>
            <person name="Condon B.J."/>
            <person name="Copeland A.C."/>
            <person name="Dhillon B."/>
            <person name="Glaser F."/>
            <person name="Hesse C.N."/>
            <person name="Kosti I."/>
            <person name="LaButti K."/>
            <person name="Lindquist E.A."/>
            <person name="Lucas S."/>
            <person name="Salamov A.A."/>
            <person name="Bradshaw R.E."/>
            <person name="Ciuffetti L."/>
            <person name="Hamelin R.C."/>
            <person name="Kema G.H.J."/>
            <person name="Lawrence C."/>
            <person name="Scott J.A."/>
            <person name="Spatafora J.W."/>
            <person name="Turgeon B.G."/>
            <person name="de Wit P.J.G.M."/>
            <person name="Zhong S."/>
            <person name="Goodwin S.B."/>
            <person name="Grigoriev I.V."/>
        </authorList>
    </citation>
    <scope>NUCLEOTIDE SEQUENCE [LARGE SCALE GENOMIC DNA]</scope>
    <source>
        <strain evidence="3">28A</strain>
    </source>
</reference>
<dbReference type="Proteomes" id="UP000016935">
    <property type="component" value="Unassembled WGS sequence"/>
</dbReference>
<dbReference type="OrthoDB" id="3942738at2759"/>
<dbReference type="GeneID" id="19395486"/>
<accession>R0JXS0</accession>
<proteinExistence type="predicted"/>
<dbReference type="STRING" id="671987.R0JXS0"/>
<name>R0JXS0_EXST2</name>
<gene>
    <name evidence="2" type="ORF">SETTUDRAFT_111395</name>
</gene>
<dbReference type="HOGENOM" id="CLU_013929_17_3_1"/>
<feature type="compositionally biased region" description="Basic residues" evidence="1">
    <location>
        <begin position="24"/>
        <end position="45"/>
    </location>
</feature>
<dbReference type="EMBL" id="KB908648">
    <property type="protein sequence ID" value="EOA85713.1"/>
    <property type="molecule type" value="Genomic_DNA"/>
</dbReference>
<organism evidence="2 3">
    <name type="scientific">Exserohilum turcicum (strain 28A)</name>
    <name type="common">Northern leaf blight fungus</name>
    <name type="synonym">Setosphaeria turcica</name>
    <dbReference type="NCBI Taxonomy" id="671987"/>
    <lineage>
        <taxon>Eukaryota</taxon>
        <taxon>Fungi</taxon>
        <taxon>Dikarya</taxon>
        <taxon>Ascomycota</taxon>
        <taxon>Pezizomycotina</taxon>
        <taxon>Dothideomycetes</taxon>
        <taxon>Pleosporomycetidae</taxon>
        <taxon>Pleosporales</taxon>
        <taxon>Pleosporineae</taxon>
        <taxon>Pleosporaceae</taxon>
        <taxon>Exserohilum</taxon>
    </lineage>
</organism>
<dbReference type="RefSeq" id="XP_008026659.1">
    <property type="nucleotide sequence ID" value="XM_008028468.1"/>
</dbReference>
<keyword evidence="3" id="KW-1185">Reference proteome</keyword>
<reference evidence="2 3" key="2">
    <citation type="journal article" date="2013" name="PLoS Genet.">
        <title>Comparative genome structure, secondary metabolite, and effector coding capacity across Cochliobolus pathogens.</title>
        <authorList>
            <person name="Condon B.J."/>
            <person name="Leng Y."/>
            <person name="Wu D."/>
            <person name="Bushley K.E."/>
            <person name="Ohm R.A."/>
            <person name="Otillar R."/>
            <person name="Martin J."/>
            <person name="Schackwitz W."/>
            <person name="Grimwood J."/>
            <person name="MohdZainudin N."/>
            <person name="Xue C."/>
            <person name="Wang R."/>
            <person name="Manning V.A."/>
            <person name="Dhillon B."/>
            <person name="Tu Z.J."/>
            <person name="Steffenson B.J."/>
            <person name="Salamov A."/>
            <person name="Sun H."/>
            <person name="Lowry S."/>
            <person name="LaButti K."/>
            <person name="Han J."/>
            <person name="Copeland A."/>
            <person name="Lindquist E."/>
            <person name="Barry K."/>
            <person name="Schmutz J."/>
            <person name="Baker S.E."/>
            <person name="Ciuffetti L.M."/>
            <person name="Grigoriev I.V."/>
            <person name="Zhong S."/>
            <person name="Turgeon B.G."/>
        </authorList>
    </citation>
    <scope>NUCLEOTIDE SEQUENCE [LARGE SCALE GENOMIC DNA]</scope>
    <source>
        <strain evidence="3">28A</strain>
    </source>
</reference>